<dbReference type="InterPro" id="IPR001610">
    <property type="entry name" value="PAC"/>
</dbReference>
<keyword evidence="9" id="KW-1133">Transmembrane helix</keyword>
<keyword evidence="8" id="KW-0902">Two-component regulatory system</keyword>
<dbReference type="InterPro" id="IPR036097">
    <property type="entry name" value="HisK_dim/P_sf"/>
</dbReference>
<dbReference type="CDD" id="cd18774">
    <property type="entry name" value="PDC2_HK_sensor"/>
    <property type="match status" value="1"/>
</dbReference>
<keyword evidence="9" id="KW-0812">Transmembrane</keyword>
<dbReference type="PANTHER" id="PTHR43065">
    <property type="entry name" value="SENSOR HISTIDINE KINASE"/>
    <property type="match status" value="1"/>
</dbReference>
<dbReference type="PROSITE" id="PS50109">
    <property type="entry name" value="HIS_KIN"/>
    <property type="match status" value="1"/>
</dbReference>
<keyword evidence="4" id="KW-0808">Transferase</keyword>
<dbReference type="InterPro" id="IPR005467">
    <property type="entry name" value="His_kinase_dom"/>
</dbReference>
<dbReference type="SUPFAM" id="SSF47384">
    <property type="entry name" value="Homodimeric domain of signal transducing histidine kinase"/>
    <property type="match status" value="1"/>
</dbReference>
<keyword evidence="7" id="KW-0067">ATP-binding</keyword>
<dbReference type="SUPFAM" id="SSF55874">
    <property type="entry name" value="ATPase domain of HSP90 chaperone/DNA topoisomerase II/histidine kinase"/>
    <property type="match status" value="1"/>
</dbReference>
<keyword evidence="6" id="KW-0418">Kinase</keyword>
<reference evidence="12 13" key="1">
    <citation type="submission" date="2020-03" db="EMBL/GenBank/DDBJ databases">
        <title>Roseomonas stagni sp. nov., isolated from pond water in Japan.</title>
        <authorList>
            <person name="Furuhata K."/>
            <person name="Miyamoto H."/>
            <person name="Goto K."/>
        </authorList>
    </citation>
    <scope>NUCLEOTIDE SEQUENCE [LARGE SCALE GENOMIC DNA]</scope>
    <source>
        <strain evidence="12 13">PeD5</strain>
    </source>
</reference>
<dbReference type="EMBL" id="JAAIKB010000001">
    <property type="protein sequence ID" value="NGM19117.1"/>
    <property type="molecule type" value="Genomic_DNA"/>
</dbReference>
<keyword evidence="9" id="KW-0472">Membrane</keyword>
<dbReference type="SMART" id="SM00387">
    <property type="entry name" value="HATPase_c"/>
    <property type="match status" value="1"/>
</dbReference>
<dbReference type="Proteomes" id="UP000475385">
    <property type="component" value="Unassembled WGS sequence"/>
</dbReference>
<evidence type="ECO:0000313" key="12">
    <source>
        <dbReference type="EMBL" id="NGM19117.1"/>
    </source>
</evidence>
<dbReference type="Pfam" id="PF00512">
    <property type="entry name" value="HisKA"/>
    <property type="match status" value="1"/>
</dbReference>
<dbReference type="CDD" id="cd12914">
    <property type="entry name" value="PDC1_DGC_like"/>
    <property type="match status" value="1"/>
</dbReference>
<evidence type="ECO:0000259" key="11">
    <source>
        <dbReference type="PROSITE" id="PS50113"/>
    </source>
</evidence>
<dbReference type="GO" id="GO:0005524">
    <property type="term" value="F:ATP binding"/>
    <property type="evidence" value="ECO:0007669"/>
    <property type="project" value="UniProtKB-KW"/>
</dbReference>
<evidence type="ECO:0000256" key="3">
    <source>
        <dbReference type="ARBA" id="ARBA00022553"/>
    </source>
</evidence>
<dbReference type="AlphaFoldDB" id="A0A6M1LG21"/>
<evidence type="ECO:0000313" key="13">
    <source>
        <dbReference type="Proteomes" id="UP000475385"/>
    </source>
</evidence>
<dbReference type="PRINTS" id="PR00344">
    <property type="entry name" value="BCTRLSENSOR"/>
</dbReference>
<dbReference type="Gene3D" id="3.30.450.20">
    <property type="entry name" value="PAS domain"/>
    <property type="match status" value="4"/>
</dbReference>
<evidence type="ECO:0000256" key="6">
    <source>
        <dbReference type="ARBA" id="ARBA00022777"/>
    </source>
</evidence>
<dbReference type="PROSITE" id="PS50113">
    <property type="entry name" value="PAC"/>
    <property type="match status" value="1"/>
</dbReference>
<evidence type="ECO:0000259" key="10">
    <source>
        <dbReference type="PROSITE" id="PS50109"/>
    </source>
</evidence>
<evidence type="ECO:0000256" key="8">
    <source>
        <dbReference type="ARBA" id="ARBA00023012"/>
    </source>
</evidence>
<dbReference type="Pfam" id="PF02518">
    <property type="entry name" value="HATPase_c"/>
    <property type="match status" value="1"/>
</dbReference>
<dbReference type="SUPFAM" id="SSF55785">
    <property type="entry name" value="PYP-like sensor domain (PAS domain)"/>
    <property type="match status" value="2"/>
</dbReference>
<evidence type="ECO:0000256" key="9">
    <source>
        <dbReference type="SAM" id="Phobius"/>
    </source>
</evidence>
<dbReference type="InterPro" id="IPR036890">
    <property type="entry name" value="HATPase_C_sf"/>
</dbReference>
<dbReference type="PANTHER" id="PTHR43065:SF46">
    <property type="entry name" value="C4-DICARBOXYLATE TRANSPORT SENSOR PROTEIN DCTB"/>
    <property type="match status" value="1"/>
</dbReference>
<dbReference type="InterPro" id="IPR000700">
    <property type="entry name" value="PAS-assoc_C"/>
</dbReference>
<comment type="caution">
    <text evidence="12">The sequence shown here is derived from an EMBL/GenBank/DDBJ whole genome shotgun (WGS) entry which is preliminary data.</text>
</comment>
<organism evidence="12 13">
    <name type="scientific">Falsiroseomonas algicola</name>
    <dbReference type="NCBI Taxonomy" id="2716930"/>
    <lineage>
        <taxon>Bacteria</taxon>
        <taxon>Pseudomonadati</taxon>
        <taxon>Pseudomonadota</taxon>
        <taxon>Alphaproteobacteria</taxon>
        <taxon>Acetobacterales</taxon>
        <taxon>Roseomonadaceae</taxon>
        <taxon>Falsiroseomonas</taxon>
    </lineage>
</organism>
<evidence type="ECO:0000256" key="2">
    <source>
        <dbReference type="ARBA" id="ARBA00012438"/>
    </source>
</evidence>
<dbReference type="EC" id="2.7.13.3" evidence="2"/>
<dbReference type="SMART" id="SM00388">
    <property type="entry name" value="HisKA"/>
    <property type="match status" value="1"/>
</dbReference>
<proteinExistence type="predicted"/>
<dbReference type="InterPro" id="IPR000014">
    <property type="entry name" value="PAS"/>
</dbReference>
<dbReference type="RefSeq" id="WP_164692957.1">
    <property type="nucleotide sequence ID" value="NZ_JAAIKB010000001.1"/>
</dbReference>
<gene>
    <name evidence="12" type="ORF">G3576_03760</name>
</gene>
<dbReference type="InterPro" id="IPR003594">
    <property type="entry name" value="HATPase_dom"/>
</dbReference>
<dbReference type="Gene3D" id="1.10.287.130">
    <property type="match status" value="1"/>
</dbReference>
<protein>
    <recommendedName>
        <fullName evidence="2">histidine kinase</fullName>
        <ecNumber evidence="2">2.7.13.3</ecNumber>
    </recommendedName>
</protein>
<feature type="domain" description="Histidine kinase" evidence="10">
    <location>
        <begin position="611"/>
        <end position="827"/>
    </location>
</feature>
<evidence type="ECO:0000256" key="1">
    <source>
        <dbReference type="ARBA" id="ARBA00000085"/>
    </source>
</evidence>
<dbReference type="NCBIfam" id="TIGR00229">
    <property type="entry name" value="sensory_box"/>
    <property type="match status" value="2"/>
</dbReference>
<keyword evidence="13" id="KW-1185">Reference proteome</keyword>
<dbReference type="CDD" id="cd00082">
    <property type="entry name" value="HisKA"/>
    <property type="match status" value="1"/>
</dbReference>
<feature type="domain" description="PAC" evidence="11">
    <location>
        <begin position="418"/>
        <end position="470"/>
    </location>
</feature>
<accession>A0A6M1LG21</accession>
<dbReference type="Gene3D" id="3.30.565.10">
    <property type="entry name" value="Histidine kinase-like ATPase, C-terminal domain"/>
    <property type="match status" value="1"/>
</dbReference>
<dbReference type="InterPro" id="IPR004358">
    <property type="entry name" value="Sig_transdc_His_kin-like_C"/>
</dbReference>
<dbReference type="InterPro" id="IPR035965">
    <property type="entry name" value="PAS-like_dom_sf"/>
</dbReference>
<feature type="transmembrane region" description="Helical" evidence="9">
    <location>
        <begin position="14"/>
        <end position="33"/>
    </location>
</feature>
<dbReference type="InterPro" id="IPR003661">
    <property type="entry name" value="HisK_dim/P_dom"/>
</dbReference>
<evidence type="ECO:0000256" key="7">
    <source>
        <dbReference type="ARBA" id="ARBA00022840"/>
    </source>
</evidence>
<dbReference type="SMART" id="SM00086">
    <property type="entry name" value="PAC"/>
    <property type="match status" value="2"/>
</dbReference>
<keyword evidence="5" id="KW-0547">Nucleotide-binding</keyword>
<comment type="catalytic activity">
    <reaction evidence="1">
        <text>ATP + protein L-histidine = ADP + protein N-phospho-L-histidine.</text>
        <dbReference type="EC" id="2.7.13.3"/>
    </reaction>
</comment>
<name>A0A6M1LG21_9PROT</name>
<evidence type="ECO:0000256" key="4">
    <source>
        <dbReference type="ARBA" id="ARBA00022679"/>
    </source>
</evidence>
<keyword evidence="3" id="KW-0597">Phosphoprotein</keyword>
<sequence>MTPSPTARHSRRPFWPIIAVIGVLAVAAGAQYAGQRFVARERAEHEEVALGRAEAAAEIAAQFVLRSLDELSGFKVLAQRWAALDAAEQGPVRREMEEALRQTLRDRGGRPTPFLSIVILGADGGLRWSTNVMAQSFNAADRDYFIALRDGFPGTFLTAPQIGRGTGLTVILAAQALRDATGAFAGTMMVGLDPGDLSRSLASVAQQDGDVVALLRRQGELLARVQKGAPDVSARLIGQVPPSMEAWREAGGESGRASSAGRNAFTGVEQFRAIRPVPDTNLTVFAAVQAEAQLLSLPALETTIRLMVLGLAAAGLIAVAGGVAASRAARLRLEAAALLQGRGQVERLHRGLPVVLFLRDSEGPRGPSRLLYRGGDVERVTGWTDGRLNGLTDWTSYVAKGTPWIDECIADALARGSTEYDWQLRQPDGSYRWMSTVLVRVSSRPDGGGEVVGYTRDVTAQYQAAQRAEAARLELDQTLGAAPVVVFRGRVSDDGTFEKTYMSRGIERMAGWTVDALAGQGGLLSIVDDPARLAAEWAALARDGAVSGDHALRCADGRVITVVITMQAMHAAGDGRTEIVGYIADVTAEREAKARAITGARLASLGEMSAGLAHELKQPLQAITLAATNTQSALDRGDSSAAGQRLQRIIGYARRAADVIEHLRRFARGPEMGGEPQPVPLQAAIEGAQSLVGASLRDAQVELVITLGDPPPVVLGHLVALEQVLSNLIMNARDAVVQGDGPRRIVVEAVTDAAAGQVRLTVSDTGGGLPDAVLARLFQPFVSTKGPDRGTGLGLSICHGLVTGMGGTIVATNEGSGAVFRITLPAA</sequence>
<evidence type="ECO:0000256" key="5">
    <source>
        <dbReference type="ARBA" id="ARBA00022741"/>
    </source>
</evidence>
<dbReference type="GO" id="GO:0000155">
    <property type="term" value="F:phosphorelay sensor kinase activity"/>
    <property type="evidence" value="ECO:0007669"/>
    <property type="project" value="InterPro"/>
</dbReference>